<dbReference type="InterPro" id="IPR010093">
    <property type="entry name" value="SinI_DNA-bd"/>
</dbReference>
<accession>A0A2H0LZS2</accession>
<evidence type="ECO:0000259" key="1">
    <source>
        <dbReference type="Pfam" id="PF12728"/>
    </source>
</evidence>
<dbReference type="GO" id="GO:0003677">
    <property type="term" value="F:DNA binding"/>
    <property type="evidence" value="ECO:0007669"/>
    <property type="project" value="UniProtKB-KW"/>
</dbReference>
<feature type="domain" description="Helix-turn-helix" evidence="1">
    <location>
        <begin position="8"/>
        <end position="54"/>
    </location>
</feature>
<dbReference type="AlphaFoldDB" id="A0A2H0LZS2"/>
<dbReference type="Gene3D" id="1.10.10.10">
    <property type="entry name" value="Winged helix-like DNA-binding domain superfamily/Winged helix DNA-binding domain"/>
    <property type="match status" value="1"/>
</dbReference>
<proteinExistence type="predicted"/>
<dbReference type="NCBIfam" id="TIGR01764">
    <property type="entry name" value="excise"/>
    <property type="match status" value="1"/>
</dbReference>
<dbReference type="Pfam" id="PF12728">
    <property type="entry name" value="HTH_17"/>
    <property type="match status" value="1"/>
</dbReference>
<dbReference type="InterPro" id="IPR009061">
    <property type="entry name" value="DNA-bd_dom_put_sf"/>
</dbReference>
<dbReference type="InterPro" id="IPR036388">
    <property type="entry name" value="WH-like_DNA-bd_sf"/>
</dbReference>
<comment type="caution">
    <text evidence="2">The sequence shown here is derived from an EMBL/GenBank/DDBJ whole genome shotgun (WGS) entry which is preliminary data.</text>
</comment>
<dbReference type="EMBL" id="PCWA01000014">
    <property type="protein sequence ID" value="PIQ89888.1"/>
    <property type="molecule type" value="Genomic_DNA"/>
</dbReference>
<dbReference type="SUPFAM" id="SSF46955">
    <property type="entry name" value="Putative DNA-binding domain"/>
    <property type="match status" value="1"/>
</dbReference>
<gene>
    <name evidence="2" type="ORF">COV72_00915</name>
</gene>
<protein>
    <submittedName>
        <fullName evidence="2">DNA-binding protein</fullName>
    </submittedName>
</protein>
<dbReference type="InterPro" id="IPR041657">
    <property type="entry name" value="HTH_17"/>
</dbReference>
<evidence type="ECO:0000313" key="3">
    <source>
        <dbReference type="Proteomes" id="UP000229641"/>
    </source>
</evidence>
<organism evidence="2 3">
    <name type="scientific">Candidatus Ghiorseimicrobium undicola</name>
    <dbReference type="NCBI Taxonomy" id="1974746"/>
    <lineage>
        <taxon>Bacteria</taxon>
        <taxon>Pseudomonadati</taxon>
        <taxon>Candidatus Omnitrophota</taxon>
        <taxon>Candidatus Ghiorseimicrobium</taxon>
    </lineage>
</organism>
<keyword evidence="2" id="KW-0238">DNA-binding</keyword>
<name>A0A2H0LZS2_9BACT</name>
<dbReference type="Proteomes" id="UP000229641">
    <property type="component" value="Unassembled WGS sequence"/>
</dbReference>
<sequence length="69" mass="8402">METDKIQTIEEVSDYLKIPKQTLYLWARNGSIPAIKVGKHWRFKKSSIDKWIEHKEEYARQKNKWKIKL</sequence>
<evidence type="ECO:0000313" key="2">
    <source>
        <dbReference type="EMBL" id="PIQ89888.1"/>
    </source>
</evidence>
<reference evidence="2 3" key="1">
    <citation type="submission" date="2017-09" db="EMBL/GenBank/DDBJ databases">
        <title>Depth-based differentiation of microbial function through sediment-hosted aquifers and enrichment of novel symbionts in the deep terrestrial subsurface.</title>
        <authorList>
            <person name="Probst A.J."/>
            <person name="Ladd B."/>
            <person name="Jarett J.K."/>
            <person name="Geller-Mcgrath D.E."/>
            <person name="Sieber C.M."/>
            <person name="Emerson J.B."/>
            <person name="Anantharaman K."/>
            <person name="Thomas B.C."/>
            <person name="Malmstrom R."/>
            <person name="Stieglmeier M."/>
            <person name="Klingl A."/>
            <person name="Woyke T."/>
            <person name="Ryan C.M."/>
            <person name="Banfield J.F."/>
        </authorList>
    </citation>
    <scope>NUCLEOTIDE SEQUENCE [LARGE SCALE GENOMIC DNA]</scope>
    <source>
        <strain evidence="2">CG11_big_fil_rev_8_21_14_0_20_42_13</strain>
    </source>
</reference>